<name>A0A914EHN9_9BILA</name>
<reference evidence="3" key="1">
    <citation type="submission" date="2022-11" db="UniProtKB">
        <authorList>
            <consortium name="WormBaseParasite"/>
        </authorList>
    </citation>
    <scope>IDENTIFICATION</scope>
</reference>
<feature type="compositionally biased region" description="Low complexity" evidence="1">
    <location>
        <begin position="114"/>
        <end position="144"/>
    </location>
</feature>
<dbReference type="CDD" id="cd06080">
    <property type="entry name" value="PWWP_MUM1-like"/>
    <property type="match status" value="1"/>
</dbReference>
<dbReference type="Proteomes" id="UP000887540">
    <property type="component" value="Unplaced"/>
</dbReference>
<proteinExistence type="predicted"/>
<evidence type="ECO:0000313" key="3">
    <source>
        <dbReference type="WBParaSite" id="ACRNAN_scaffold8426.g32968.t1"/>
    </source>
</evidence>
<dbReference type="InterPro" id="IPR035504">
    <property type="entry name" value="MUM1-like_PWWP"/>
</dbReference>
<organism evidence="2 3">
    <name type="scientific">Acrobeloides nanus</name>
    <dbReference type="NCBI Taxonomy" id="290746"/>
    <lineage>
        <taxon>Eukaryota</taxon>
        <taxon>Metazoa</taxon>
        <taxon>Ecdysozoa</taxon>
        <taxon>Nematoda</taxon>
        <taxon>Chromadorea</taxon>
        <taxon>Rhabditida</taxon>
        <taxon>Tylenchina</taxon>
        <taxon>Cephalobomorpha</taxon>
        <taxon>Cephaloboidea</taxon>
        <taxon>Cephalobidae</taxon>
        <taxon>Acrobeloides</taxon>
    </lineage>
</organism>
<dbReference type="AlphaFoldDB" id="A0A914EHN9"/>
<protein>
    <submittedName>
        <fullName evidence="3">PWWP domain-containing protein</fullName>
    </submittedName>
</protein>
<evidence type="ECO:0000256" key="1">
    <source>
        <dbReference type="SAM" id="MobiDB-lite"/>
    </source>
</evidence>
<feature type="region of interest" description="Disordered" evidence="1">
    <location>
        <begin position="114"/>
        <end position="156"/>
    </location>
</feature>
<dbReference type="WBParaSite" id="ACRNAN_scaffold8426.g32968.t1">
    <property type="protein sequence ID" value="ACRNAN_scaffold8426.g32968.t1"/>
    <property type="gene ID" value="ACRNAN_scaffold8426.g32968"/>
</dbReference>
<evidence type="ECO:0000313" key="2">
    <source>
        <dbReference type="Proteomes" id="UP000887540"/>
    </source>
</evidence>
<accession>A0A914EHN9</accession>
<dbReference type="SUPFAM" id="SSF63748">
    <property type="entry name" value="Tudor/PWWP/MBT"/>
    <property type="match status" value="1"/>
</dbReference>
<sequence length="454" mass="51251">MGRRGSASQTNTPGLLKSGDIVWVPYRKSPLWPAIIKNVYPKKVTYCFLPSNGKSPIFKAMPKSVILFKESDPLPANASKDLKQAYNAALRIVRGETPLTLDIGSDALNNNDTHSFNSISPSTSTSSHMNSSSRSSSTLTMPASKKLKKNSPEPEHSRVFFRPDDIVMVKNESKGKWPALVRAIDATSACISLFPLEEPEVTRTILLTELCHLSFNEISFLCKQVEESNPELHKALLDVQHFLLFKSDDISAEKVSNMSLDDTVDTGNESTHATLNGNSYDMEMEEVEAKIVRTSIATSSSIPVRSRSESLDIKKNKIPFRDAMLTEDAREFMESIWNQKVPSERHNNYKRPISSNLEISFNCGDLLSYQELEQVVTEFQKWITLCTKLPKMSLLTELHYVSEVVLPEVCIYCLSKKNECSREKAEKLFRERSQKDFAFNQLLRAVSMERETMT</sequence>
<keyword evidence="2" id="KW-1185">Reference proteome</keyword>